<evidence type="ECO:0000313" key="2">
    <source>
        <dbReference type="Proteomes" id="UP000316624"/>
    </source>
</evidence>
<dbReference type="Proteomes" id="UP000316624">
    <property type="component" value="Unassembled WGS sequence"/>
</dbReference>
<keyword evidence="2" id="KW-1185">Reference proteome</keyword>
<dbReference type="RefSeq" id="WP_242003304.1">
    <property type="nucleotide sequence ID" value="NZ_JACIIY010000002.1"/>
</dbReference>
<gene>
    <name evidence="1" type="ORF">IQ35_01533</name>
</gene>
<comment type="caution">
    <text evidence="1">The sequence shown here is derived from an EMBL/GenBank/DDBJ whole genome shotgun (WGS) entry which is preliminary data.</text>
</comment>
<protein>
    <submittedName>
        <fullName evidence="1">Uncharacterized protein</fullName>
    </submittedName>
</protein>
<accession>A0A562KIR6</accession>
<name>A0A562KIR6_SPHWJ</name>
<evidence type="ECO:0000313" key="1">
    <source>
        <dbReference type="EMBL" id="TWH95277.1"/>
    </source>
</evidence>
<proteinExistence type="predicted"/>
<reference evidence="1 2" key="1">
    <citation type="journal article" date="2015" name="Stand. Genomic Sci.">
        <title>Genomic Encyclopedia of Bacterial and Archaeal Type Strains, Phase III: the genomes of soil and plant-associated and newly described type strains.</title>
        <authorList>
            <person name="Whitman W.B."/>
            <person name="Woyke T."/>
            <person name="Klenk H.P."/>
            <person name="Zhou Y."/>
            <person name="Lilburn T.G."/>
            <person name="Beck B.J."/>
            <person name="De Vos P."/>
            <person name="Vandamme P."/>
            <person name="Eisen J.A."/>
            <person name="Garrity G."/>
            <person name="Hugenholtz P."/>
            <person name="Kyrpides N.C."/>
        </authorList>
    </citation>
    <scope>NUCLEOTIDE SEQUENCE [LARGE SCALE GENOMIC DNA]</scope>
    <source>
        <strain evidence="1 2">CGMCC 1.7748</strain>
    </source>
</reference>
<sequence length="75" mass="8279">MAERPKLSLLRTDRRILITQEGGQFRVCVDPAPDGPDLTAIFPTYRAARGNAGGLRLVHRWSIIDQTCPGEGMSK</sequence>
<dbReference type="AlphaFoldDB" id="A0A562KIR6"/>
<organism evidence="1 2">
    <name type="scientific">Sphingobium wenxiniae (strain DSM 21828 / CGMCC 1.7748 / JZ-1)</name>
    <dbReference type="NCBI Taxonomy" id="595605"/>
    <lineage>
        <taxon>Bacteria</taxon>
        <taxon>Pseudomonadati</taxon>
        <taxon>Pseudomonadota</taxon>
        <taxon>Alphaproteobacteria</taxon>
        <taxon>Sphingomonadales</taxon>
        <taxon>Sphingomonadaceae</taxon>
        <taxon>Sphingobium</taxon>
    </lineage>
</organism>
<dbReference type="EMBL" id="VLKK01000004">
    <property type="protein sequence ID" value="TWH95277.1"/>
    <property type="molecule type" value="Genomic_DNA"/>
</dbReference>